<organism evidence="2 3">
    <name type="scientific">Rubroshorea leprosula</name>
    <dbReference type="NCBI Taxonomy" id="152421"/>
    <lineage>
        <taxon>Eukaryota</taxon>
        <taxon>Viridiplantae</taxon>
        <taxon>Streptophyta</taxon>
        <taxon>Embryophyta</taxon>
        <taxon>Tracheophyta</taxon>
        <taxon>Spermatophyta</taxon>
        <taxon>Magnoliopsida</taxon>
        <taxon>eudicotyledons</taxon>
        <taxon>Gunneridae</taxon>
        <taxon>Pentapetalae</taxon>
        <taxon>rosids</taxon>
        <taxon>malvids</taxon>
        <taxon>Malvales</taxon>
        <taxon>Dipterocarpaceae</taxon>
        <taxon>Rubroshorea</taxon>
    </lineage>
</organism>
<dbReference type="Pfam" id="PF03959">
    <property type="entry name" value="FSH1"/>
    <property type="match status" value="1"/>
</dbReference>
<dbReference type="PANTHER" id="PTHR22778">
    <property type="entry name" value="OVARIAN CANCER GENE-2 PROTEIN-RELATED"/>
    <property type="match status" value="1"/>
</dbReference>
<evidence type="ECO:0000259" key="1">
    <source>
        <dbReference type="Pfam" id="PF03959"/>
    </source>
</evidence>
<proteinExistence type="predicted"/>
<gene>
    <name evidence="2" type="ORF">SLEP1_g29048</name>
</gene>
<dbReference type="InterPro" id="IPR005645">
    <property type="entry name" value="FSH-like_dom"/>
</dbReference>
<name>A0AAV5K498_9ROSI</name>
<evidence type="ECO:0000313" key="2">
    <source>
        <dbReference type="EMBL" id="GKV18707.1"/>
    </source>
</evidence>
<dbReference type="EMBL" id="BPVZ01000051">
    <property type="protein sequence ID" value="GKV18707.1"/>
    <property type="molecule type" value="Genomic_DNA"/>
</dbReference>
<sequence>MQNKMQKKPRILCLHGFRTSAEILKHVIGKTWPEAVLEKLDLHFLDSPFPARARSDVESIFDFLTLLFFHFLSDNPKYRLLWSILVRILKKSIAHIEDYMTKHGPFDGCNSDRPITGRASEGYCTYKSTTNKVLDTDMIRSQVLKR</sequence>
<reference evidence="2 3" key="1">
    <citation type="journal article" date="2021" name="Commun. Biol.">
        <title>The genome of Shorea leprosula (Dipterocarpaceae) highlights the ecological relevance of drought in aseasonal tropical rainforests.</title>
        <authorList>
            <person name="Ng K.K.S."/>
            <person name="Kobayashi M.J."/>
            <person name="Fawcett J.A."/>
            <person name="Hatakeyama M."/>
            <person name="Paape T."/>
            <person name="Ng C.H."/>
            <person name="Ang C.C."/>
            <person name="Tnah L.H."/>
            <person name="Lee C.T."/>
            <person name="Nishiyama T."/>
            <person name="Sese J."/>
            <person name="O'Brien M.J."/>
            <person name="Copetti D."/>
            <person name="Mohd Noor M.I."/>
            <person name="Ong R.C."/>
            <person name="Putra M."/>
            <person name="Sireger I.Z."/>
            <person name="Indrioko S."/>
            <person name="Kosugi Y."/>
            <person name="Izuno A."/>
            <person name="Isagi Y."/>
            <person name="Lee S.L."/>
            <person name="Shimizu K.K."/>
        </authorList>
    </citation>
    <scope>NUCLEOTIDE SEQUENCE [LARGE SCALE GENOMIC DNA]</scope>
    <source>
        <strain evidence="2">214</strain>
    </source>
</reference>
<comment type="caution">
    <text evidence="2">The sequence shown here is derived from an EMBL/GenBank/DDBJ whole genome shotgun (WGS) entry which is preliminary data.</text>
</comment>
<feature type="domain" description="Serine hydrolase" evidence="1">
    <location>
        <begin position="5"/>
        <end position="108"/>
    </location>
</feature>
<keyword evidence="3" id="KW-1185">Reference proteome</keyword>
<dbReference type="AlphaFoldDB" id="A0AAV5K498"/>
<dbReference type="InterPro" id="IPR029058">
    <property type="entry name" value="AB_hydrolase_fold"/>
</dbReference>
<accession>A0AAV5K498</accession>
<dbReference type="Proteomes" id="UP001054252">
    <property type="component" value="Unassembled WGS sequence"/>
</dbReference>
<dbReference type="PANTHER" id="PTHR22778:SF52">
    <property type="entry name" value="SERINE HYDROLASE FSH DOMAIN-CONTAINING PROTEIN"/>
    <property type="match status" value="1"/>
</dbReference>
<dbReference type="Gene3D" id="3.40.50.1820">
    <property type="entry name" value="alpha/beta hydrolase"/>
    <property type="match status" value="1"/>
</dbReference>
<protein>
    <recommendedName>
        <fullName evidence="1">Serine hydrolase domain-containing protein</fullName>
    </recommendedName>
</protein>
<evidence type="ECO:0000313" key="3">
    <source>
        <dbReference type="Proteomes" id="UP001054252"/>
    </source>
</evidence>